<dbReference type="Proteomes" id="UP001500631">
    <property type="component" value="Unassembled WGS sequence"/>
</dbReference>
<keyword evidence="7" id="KW-1185">Reference proteome</keyword>
<dbReference type="Gene3D" id="3.40.190.290">
    <property type="match status" value="1"/>
</dbReference>
<evidence type="ECO:0000313" key="7">
    <source>
        <dbReference type="Proteomes" id="UP001500631"/>
    </source>
</evidence>
<keyword evidence="3" id="KW-0238">DNA-binding</keyword>
<dbReference type="Gene3D" id="1.10.10.10">
    <property type="entry name" value="Winged helix-like DNA-binding domain superfamily/Winged helix DNA-binding domain"/>
    <property type="match status" value="1"/>
</dbReference>
<dbReference type="InterPro" id="IPR000847">
    <property type="entry name" value="LysR_HTH_N"/>
</dbReference>
<dbReference type="InterPro" id="IPR036390">
    <property type="entry name" value="WH_DNA-bd_sf"/>
</dbReference>
<dbReference type="InterPro" id="IPR050950">
    <property type="entry name" value="HTH-type_LysR_regulators"/>
</dbReference>
<keyword evidence="2" id="KW-0805">Transcription regulation</keyword>
<evidence type="ECO:0000256" key="1">
    <source>
        <dbReference type="ARBA" id="ARBA00009437"/>
    </source>
</evidence>
<dbReference type="NCBIfam" id="NF008416">
    <property type="entry name" value="PRK11242.1"/>
    <property type="match status" value="1"/>
</dbReference>
<evidence type="ECO:0000256" key="2">
    <source>
        <dbReference type="ARBA" id="ARBA00023015"/>
    </source>
</evidence>
<proteinExistence type="inferred from homology"/>
<dbReference type="EMBL" id="BAABKE010000001">
    <property type="protein sequence ID" value="GAA5094020.1"/>
    <property type="molecule type" value="Genomic_DNA"/>
</dbReference>
<comment type="similarity">
    <text evidence="1">Belongs to the LysR transcriptional regulatory family.</text>
</comment>
<keyword evidence="4" id="KW-0804">Transcription</keyword>
<dbReference type="SUPFAM" id="SSF53850">
    <property type="entry name" value="Periplasmic binding protein-like II"/>
    <property type="match status" value="1"/>
</dbReference>
<dbReference type="PRINTS" id="PR00039">
    <property type="entry name" value="HTHLYSR"/>
</dbReference>
<protein>
    <submittedName>
        <fullName evidence="6">Transcriptional regulator CynR</fullName>
    </submittedName>
</protein>
<reference evidence="7" key="1">
    <citation type="journal article" date="2019" name="Int. J. Syst. Evol. Microbiol.">
        <title>The Global Catalogue of Microorganisms (GCM) 10K type strain sequencing project: providing services to taxonomists for standard genome sequencing and annotation.</title>
        <authorList>
            <consortium name="The Broad Institute Genomics Platform"/>
            <consortium name="The Broad Institute Genome Sequencing Center for Infectious Disease"/>
            <person name="Wu L."/>
            <person name="Ma J."/>
        </authorList>
    </citation>
    <scope>NUCLEOTIDE SEQUENCE [LARGE SCALE GENOMIC DNA]</scope>
    <source>
        <strain evidence="7">JCM 18424</strain>
    </source>
</reference>
<accession>A0ABP9MBV1</accession>
<dbReference type="InterPro" id="IPR005119">
    <property type="entry name" value="LysR_subst-bd"/>
</dbReference>
<evidence type="ECO:0000313" key="6">
    <source>
        <dbReference type="EMBL" id="GAA5094020.1"/>
    </source>
</evidence>
<sequence length="296" mass="33764">MHLRYVRYFLAVAESLSFTRAAEVLHVSQPALSQHIKLLEEDLGTQLFDRSGRQIRLTDTGEVYLEYIRKAFQALNEGKRAIHDIADLSRGNIRLAVTPTFITYFIGPLSKQLYELYPNIHLQIQSVTQDKIEHMLLHDEIDIGIGFDESHSPNIITEALLTERLALVVSNHHPLASHSSITANELHHYPLVLLSQDFATRVQINDHFRHIGIHLQAHTEVDSISAILEIIRQTSLVTIIPENITRHKQDLIAIPLPGEQFERTAILMRRKDAWQSVAMKAFIKIAHNTVQHAKLT</sequence>
<dbReference type="InterPro" id="IPR036388">
    <property type="entry name" value="WH-like_DNA-bd_sf"/>
</dbReference>
<dbReference type="Pfam" id="PF00126">
    <property type="entry name" value="HTH_1"/>
    <property type="match status" value="1"/>
</dbReference>
<gene>
    <name evidence="6" type="primary">cynR</name>
    <name evidence="6" type="ORF">GCM10023338_01700</name>
</gene>
<dbReference type="PROSITE" id="PS50931">
    <property type="entry name" value="HTH_LYSR"/>
    <property type="match status" value="1"/>
</dbReference>
<evidence type="ECO:0000256" key="3">
    <source>
        <dbReference type="ARBA" id="ARBA00023125"/>
    </source>
</evidence>
<evidence type="ECO:0000259" key="5">
    <source>
        <dbReference type="PROSITE" id="PS50931"/>
    </source>
</evidence>
<dbReference type="RefSeq" id="WP_077925936.1">
    <property type="nucleotide sequence ID" value="NZ_BAABKE010000001.1"/>
</dbReference>
<name>A0ABP9MBV1_9GAMM</name>
<dbReference type="PANTHER" id="PTHR30419">
    <property type="entry name" value="HTH-TYPE TRANSCRIPTIONAL REGULATOR YBHD"/>
    <property type="match status" value="1"/>
</dbReference>
<dbReference type="SUPFAM" id="SSF46785">
    <property type="entry name" value="Winged helix' DNA-binding domain"/>
    <property type="match status" value="1"/>
</dbReference>
<evidence type="ECO:0000256" key="4">
    <source>
        <dbReference type="ARBA" id="ARBA00023163"/>
    </source>
</evidence>
<dbReference type="PANTHER" id="PTHR30419:SF8">
    <property type="entry name" value="NITROGEN ASSIMILATION TRANSCRIPTIONAL ACTIVATOR-RELATED"/>
    <property type="match status" value="1"/>
</dbReference>
<comment type="caution">
    <text evidence="6">The sequence shown here is derived from an EMBL/GenBank/DDBJ whole genome shotgun (WGS) entry which is preliminary data.</text>
</comment>
<dbReference type="Pfam" id="PF03466">
    <property type="entry name" value="LysR_substrate"/>
    <property type="match status" value="1"/>
</dbReference>
<organism evidence="6 7">
    <name type="scientific">Wohlfahrtiimonas larvae</name>
    <dbReference type="NCBI Taxonomy" id="1157986"/>
    <lineage>
        <taxon>Bacteria</taxon>
        <taxon>Pseudomonadati</taxon>
        <taxon>Pseudomonadota</taxon>
        <taxon>Gammaproteobacteria</taxon>
        <taxon>Cardiobacteriales</taxon>
        <taxon>Ignatzschineriaceae</taxon>
        <taxon>Wohlfahrtiimonas</taxon>
    </lineage>
</organism>
<feature type="domain" description="HTH lysR-type" evidence="5">
    <location>
        <begin position="1"/>
        <end position="58"/>
    </location>
</feature>